<dbReference type="EMBL" id="SRLO01000671">
    <property type="protein sequence ID" value="TNN49059.1"/>
    <property type="molecule type" value="Genomic_DNA"/>
</dbReference>
<comment type="caution">
    <text evidence="1">The sequence shown here is derived from an EMBL/GenBank/DDBJ whole genome shotgun (WGS) entry which is preliminary data.</text>
</comment>
<name>A0A4Z2G6B6_9TELE</name>
<organism evidence="1 2">
    <name type="scientific">Liparis tanakae</name>
    <name type="common">Tanaka's snailfish</name>
    <dbReference type="NCBI Taxonomy" id="230148"/>
    <lineage>
        <taxon>Eukaryota</taxon>
        <taxon>Metazoa</taxon>
        <taxon>Chordata</taxon>
        <taxon>Craniata</taxon>
        <taxon>Vertebrata</taxon>
        <taxon>Euteleostomi</taxon>
        <taxon>Actinopterygii</taxon>
        <taxon>Neopterygii</taxon>
        <taxon>Teleostei</taxon>
        <taxon>Neoteleostei</taxon>
        <taxon>Acanthomorphata</taxon>
        <taxon>Eupercaria</taxon>
        <taxon>Perciformes</taxon>
        <taxon>Cottioidei</taxon>
        <taxon>Cottales</taxon>
        <taxon>Liparidae</taxon>
        <taxon>Liparis</taxon>
    </lineage>
</organism>
<gene>
    <name evidence="1" type="ORF">EYF80_040738</name>
</gene>
<accession>A0A4Z2G6B6</accession>
<protein>
    <submittedName>
        <fullName evidence="1">Uncharacterized protein</fullName>
    </submittedName>
</protein>
<evidence type="ECO:0000313" key="2">
    <source>
        <dbReference type="Proteomes" id="UP000314294"/>
    </source>
</evidence>
<proteinExistence type="predicted"/>
<dbReference type="Proteomes" id="UP000314294">
    <property type="component" value="Unassembled WGS sequence"/>
</dbReference>
<reference evidence="1 2" key="1">
    <citation type="submission" date="2019-03" db="EMBL/GenBank/DDBJ databases">
        <title>First draft genome of Liparis tanakae, snailfish: a comprehensive survey of snailfish specific genes.</title>
        <authorList>
            <person name="Kim W."/>
            <person name="Song I."/>
            <person name="Jeong J.-H."/>
            <person name="Kim D."/>
            <person name="Kim S."/>
            <person name="Ryu S."/>
            <person name="Song J.Y."/>
            <person name="Lee S.K."/>
        </authorList>
    </citation>
    <scope>NUCLEOTIDE SEQUENCE [LARGE SCALE GENOMIC DNA]</scope>
    <source>
        <tissue evidence="1">Muscle</tissue>
    </source>
</reference>
<sequence length="63" mass="7358">MYKLSVLEEKVMPKGTRETRDLEKRIELSNAKLCVRPLAFYSGIYMPGEVFSSYRNTNLLNQK</sequence>
<evidence type="ECO:0000313" key="1">
    <source>
        <dbReference type="EMBL" id="TNN49059.1"/>
    </source>
</evidence>
<dbReference type="AlphaFoldDB" id="A0A4Z2G6B6"/>
<keyword evidence="2" id="KW-1185">Reference proteome</keyword>